<organism evidence="1 2">
    <name type="scientific">Vogesella oryzagri</name>
    <dbReference type="NCBI Taxonomy" id="3160864"/>
    <lineage>
        <taxon>Bacteria</taxon>
        <taxon>Pseudomonadati</taxon>
        <taxon>Pseudomonadota</taxon>
        <taxon>Betaproteobacteria</taxon>
        <taxon>Neisseriales</taxon>
        <taxon>Chromobacteriaceae</taxon>
        <taxon>Vogesella</taxon>
    </lineage>
</organism>
<evidence type="ECO:0000313" key="2">
    <source>
        <dbReference type="Proteomes" id="UP001433638"/>
    </source>
</evidence>
<evidence type="ECO:0000313" key="1">
    <source>
        <dbReference type="EMBL" id="MEQ6292214.1"/>
    </source>
</evidence>
<accession>A0ABV1MB75</accession>
<dbReference type="Pfam" id="PF04245">
    <property type="entry name" value="NA37"/>
    <property type="match status" value="1"/>
</dbReference>
<comment type="caution">
    <text evidence="1">The sequence shown here is derived from an EMBL/GenBank/DDBJ whole genome shotgun (WGS) entry which is preliminary data.</text>
</comment>
<keyword evidence="2" id="KW-1185">Reference proteome</keyword>
<sequence>MDQQEGQGVETDASNEADNVKVITILNAIAGELLDKEATKLDKFTSRIGEPWPTKNNEEVFSFVNKIEKKFIRKSKLHGSVSENSQMGDILSDYVSNISSDGGVDQDCFMTFVKDTINNLVTHANDKQSGTLKGGSIIFLHYRITGDTEDSGRLLIVMVDKKGVFDFTEDLLPKKLVSIDTDALRQAASFDLNLFATVFHTQPTKTGDSNKDESYLMFIDGKSSSDFFKNALGCADLISDQTCLLEAEKAVNGYADALDASPPQKANLIRAFEILVEEKVKNKKPITLDEIQIILERAEPELVEKSSGLKFTDFANENEYKINKTFSVNIYNEKQIKNFFLNDTSEKKYWCRVKRDSIGSIDSKKPVKISPDKKYLMIPIGDDLSDEQIELLIS</sequence>
<name>A0ABV1MB75_9NEIS</name>
<dbReference type="Proteomes" id="UP001433638">
    <property type="component" value="Unassembled WGS sequence"/>
</dbReference>
<protein>
    <submittedName>
        <fullName evidence="1">Nucleoid-associated protein</fullName>
    </submittedName>
</protein>
<gene>
    <name evidence="1" type="ORF">ABNW52_16485</name>
</gene>
<dbReference type="InterPro" id="IPR007358">
    <property type="entry name" value="Nucleoid_associated_NdpA"/>
</dbReference>
<reference evidence="1" key="1">
    <citation type="submission" date="2024-06" db="EMBL/GenBank/DDBJ databases">
        <title>Genome sequence of Vogesella sp. MAHUQ-64.</title>
        <authorList>
            <person name="Huq M.A."/>
        </authorList>
    </citation>
    <scope>NUCLEOTIDE SEQUENCE</scope>
    <source>
        <strain evidence="1">MAHUQ-64</strain>
    </source>
</reference>
<proteinExistence type="predicted"/>
<dbReference type="EMBL" id="JBEFLD010000009">
    <property type="protein sequence ID" value="MEQ6292214.1"/>
    <property type="molecule type" value="Genomic_DNA"/>
</dbReference>